<accession>A0A366HZP6</accession>
<dbReference type="RefSeq" id="WP_113921631.1">
    <property type="nucleotide sequence ID" value="NZ_QNRX01000021.1"/>
</dbReference>
<name>A0A366HZP6_9FIRM</name>
<dbReference type="EMBL" id="QNRX01000021">
    <property type="protein sequence ID" value="RBP58751.1"/>
    <property type="molecule type" value="Genomic_DNA"/>
</dbReference>
<gene>
    <name evidence="2" type="ORF">DES36_12134</name>
</gene>
<evidence type="ECO:0000313" key="3">
    <source>
        <dbReference type="Proteomes" id="UP000253490"/>
    </source>
</evidence>
<proteinExistence type="predicted"/>
<evidence type="ECO:0000256" key="1">
    <source>
        <dbReference type="SAM" id="Phobius"/>
    </source>
</evidence>
<evidence type="ECO:0000313" key="2">
    <source>
        <dbReference type="EMBL" id="RBP58751.1"/>
    </source>
</evidence>
<comment type="caution">
    <text evidence="2">The sequence shown here is derived from an EMBL/GenBank/DDBJ whole genome shotgun (WGS) entry which is preliminary data.</text>
</comment>
<keyword evidence="1" id="KW-0812">Transmembrane</keyword>
<feature type="transmembrane region" description="Helical" evidence="1">
    <location>
        <begin position="12"/>
        <end position="31"/>
    </location>
</feature>
<dbReference type="Proteomes" id="UP000253490">
    <property type="component" value="Unassembled WGS sequence"/>
</dbReference>
<keyword evidence="1" id="KW-1133">Transmembrane helix</keyword>
<organism evidence="2 3">
    <name type="scientific">Alkalibaculum bacchi</name>
    <dbReference type="NCBI Taxonomy" id="645887"/>
    <lineage>
        <taxon>Bacteria</taxon>
        <taxon>Bacillati</taxon>
        <taxon>Bacillota</taxon>
        <taxon>Clostridia</taxon>
        <taxon>Eubacteriales</taxon>
        <taxon>Eubacteriaceae</taxon>
        <taxon>Alkalibaculum</taxon>
    </lineage>
</organism>
<keyword evidence="3" id="KW-1185">Reference proteome</keyword>
<feature type="transmembrane region" description="Helical" evidence="1">
    <location>
        <begin position="55"/>
        <end position="74"/>
    </location>
</feature>
<keyword evidence="1" id="KW-0472">Membrane</keyword>
<sequence>MLNMDNLRNIALIISTIFCIYSFRVAYLVGFKQRFDLLYSIDQVKTLHMDSRKRLMLSIGIASIYIITGIGFVITCYNIS</sequence>
<protein>
    <submittedName>
        <fullName evidence="2">Uncharacterized protein</fullName>
    </submittedName>
</protein>
<reference evidence="2 3" key="1">
    <citation type="submission" date="2018-06" db="EMBL/GenBank/DDBJ databases">
        <title>Genomic Encyclopedia of Type Strains, Phase IV (KMG-IV): sequencing the most valuable type-strain genomes for metagenomic binning, comparative biology and taxonomic classification.</title>
        <authorList>
            <person name="Goeker M."/>
        </authorList>
    </citation>
    <scope>NUCLEOTIDE SEQUENCE [LARGE SCALE GENOMIC DNA]</scope>
    <source>
        <strain evidence="2 3">DSM 22112</strain>
    </source>
</reference>
<dbReference type="AlphaFoldDB" id="A0A366HZP6"/>